<dbReference type="Pfam" id="PF00990">
    <property type="entry name" value="GGDEF"/>
    <property type="match status" value="1"/>
</dbReference>
<dbReference type="SMART" id="SM00267">
    <property type="entry name" value="GGDEF"/>
    <property type="match status" value="1"/>
</dbReference>
<evidence type="ECO:0000256" key="1">
    <source>
        <dbReference type="ARBA" id="ARBA00012528"/>
    </source>
</evidence>
<keyword evidence="3" id="KW-1133">Transmembrane helix</keyword>
<dbReference type="InterPro" id="IPR029787">
    <property type="entry name" value="Nucleotide_cyclase"/>
</dbReference>
<reference evidence="5 6" key="1">
    <citation type="submission" date="2016-11" db="EMBL/GenBank/DDBJ databases">
        <authorList>
            <person name="Varghese N."/>
            <person name="Submissions S."/>
        </authorList>
    </citation>
    <scope>NUCLEOTIDE SEQUENCE [LARGE SCALE GENOMIC DNA]</scope>
    <source>
        <strain evidence="5 6">DSM 17919</strain>
    </source>
</reference>
<feature type="transmembrane region" description="Helical" evidence="3">
    <location>
        <begin position="135"/>
        <end position="153"/>
    </location>
</feature>
<dbReference type="GO" id="GO:0052621">
    <property type="term" value="F:diguanylate cyclase activity"/>
    <property type="evidence" value="ECO:0007669"/>
    <property type="project" value="UniProtKB-EC"/>
</dbReference>
<protein>
    <recommendedName>
        <fullName evidence="1">diguanylate cyclase</fullName>
        <ecNumber evidence="1">2.7.7.65</ecNumber>
    </recommendedName>
</protein>
<dbReference type="InterPro" id="IPR000160">
    <property type="entry name" value="GGDEF_dom"/>
</dbReference>
<feature type="transmembrane region" description="Helical" evidence="3">
    <location>
        <begin position="159"/>
        <end position="179"/>
    </location>
</feature>
<evidence type="ECO:0000256" key="2">
    <source>
        <dbReference type="ARBA" id="ARBA00034247"/>
    </source>
</evidence>
<dbReference type="EC" id="2.7.7.65" evidence="1"/>
<dbReference type="Gene3D" id="3.30.70.270">
    <property type="match status" value="1"/>
</dbReference>
<gene>
    <name evidence="5" type="ORF">SAMN05660830_01828</name>
</gene>
<keyword evidence="3" id="KW-0472">Membrane</keyword>
<dbReference type="PROSITE" id="PS50887">
    <property type="entry name" value="GGDEF"/>
    <property type="match status" value="1"/>
</dbReference>
<dbReference type="AlphaFoldDB" id="A0A8G2FB13"/>
<evidence type="ECO:0000313" key="5">
    <source>
        <dbReference type="EMBL" id="SHJ21605.1"/>
    </source>
</evidence>
<comment type="caution">
    <text evidence="5">The sequence shown here is derived from an EMBL/GenBank/DDBJ whole genome shotgun (WGS) entry which is preliminary data.</text>
</comment>
<dbReference type="InterPro" id="IPR043128">
    <property type="entry name" value="Rev_trsase/Diguanyl_cyclase"/>
</dbReference>
<dbReference type="PANTHER" id="PTHR45138">
    <property type="entry name" value="REGULATORY COMPONENTS OF SENSORY TRANSDUCTION SYSTEM"/>
    <property type="match status" value="1"/>
</dbReference>
<dbReference type="SUPFAM" id="SSF55073">
    <property type="entry name" value="Nucleotide cyclase"/>
    <property type="match status" value="1"/>
</dbReference>
<accession>A0A8G2FB13</accession>
<organism evidence="5 6">
    <name type="scientific">Halodesulfovibrio aestuarii</name>
    <dbReference type="NCBI Taxonomy" id="126333"/>
    <lineage>
        <taxon>Bacteria</taxon>
        <taxon>Pseudomonadati</taxon>
        <taxon>Thermodesulfobacteriota</taxon>
        <taxon>Desulfovibrionia</taxon>
        <taxon>Desulfovibrionales</taxon>
        <taxon>Desulfovibrionaceae</taxon>
        <taxon>Halodesulfovibrio</taxon>
    </lineage>
</organism>
<dbReference type="GO" id="GO:1902201">
    <property type="term" value="P:negative regulation of bacterial-type flagellum-dependent cell motility"/>
    <property type="evidence" value="ECO:0007669"/>
    <property type="project" value="TreeGrafter"/>
</dbReference>
<dbReference type="InterPro" id="IPR050469">
    <property type="entry name" value="Diguanylate_Cyclase"/>
</dbReference>
<sequence>METSTVSTEDLKEIIYHKNLKVGTYWILFSSCILQVLNAYYLFLGFNLLTPLGIACNTIHTAFLIISAICIKFAFKSKRASHHSWIISAFCIGLFWAISTVNTVYFWNQPEPASRGIVIGAFSLVIGWYARPALLLTAFPTMLAAYIYLIVGFSDKTHLGLLLSILKFPALMLASLYTLRYWLSFCMEKFVENEILTEKLEAMVRIDELTKIANRKGYNEALEQALEVAQRFGKPLTLLLIDVDYFKQYNDHLGHQAGDRCIKAIAKVLSNHARRAIDTAARIGGEEFALILPSCDQYQATTIADKIQETLANQMIYHPASPISPNVTISIGISEYVPNDTSGTLYNKADMALYEAKHHGRNCFVVATDIQNNSQSLDAV</sequence>
<dbReference type="FunFam" id="3.30.70.270:FF:000001">
    <property type="entry name" value="Diguanylate cyclase domain protein"/>
    <property type="match status" value="1"/>
</dbReference>
<feature type="transmembrane region" description="Helical" evidence="3">
    <location>
        <begin position="22"/>
        <end position="43"/>
    </location>
</feature>
<name>A0A8G2FB13_9BACT</name>
<evidence type="ECO:0000259" key="4">
    <source>
        <dbReference type="PROSITE" id="PS50887"/>
    </source>
</evidence>
<dbReference type="Proteomes" id="UP000184001">
    <property type="component" value="Unassembled WGS sequence"/>
</dbReference>
<evidence type="ECO:0000256" key="3">
    <source>
        <dbReference type="SAM" id="Phobius"/>
    </source>
</evidence>
<dbReference type="EMBL" id="FQZR01000004">
    <property type="protein sequence ID" value="SHJ21605.1"/>
    <property type="molecule type" value="Genomic_DNA"/>
</dbReference>
<feature type="transmembrane region" description="Helical" evidence="3">
    <location>
        <begin position="49"/>
        <end position="73"/>
    </location>
</feature>
<evidence type="ECO:0000313" key="6">
    <source>
        <dbReference type="Proteomes" id="UP000184001"/>
    </source>
</evidence>
<dbReference type="GO" id="GO:0005886">
    <property type="term" value="C:plasma membrane"/>
    <property type="evidence" value="ECO:0007669"/>
    <property type="project" value="TreeGrafter"/>
</dbReference>
<dbReference type="NCBIfam" id="TIGR00254">
    <property type="entry name" value="GGDEF"/>
    <property type="match status" value="1"/>
</dbReference>
<keyword evidence="3" id="KW-0812">Transmembrane</keyword>
<dbReference type="PANTHER" id="PTHR45138:SF9">
    <property type="entry name" value="DIGUANYLATE CYCLASE DGCM-RELATED"/>
    <property type="match status" value="1"/>
</dbReference>
<comment type="catalytic activity">
    <reaction evidence="2">
        <text>2 GTP = 3',3'-c-di-GMP + 2 diphosphate</text>
        <dbReference type="Rhea" id="RHEA:24898"/>
        <dbReference type="ChEBI" id="CHEBI:33019"/>
        <dbReference type="ChEBI" id="CHEBI:37565"/>
        <dbReference type="ChEBI" id="CHEBI:58805"/>
        <dbReference type="EC" id="2.7.7.65"/>
    </reaction>
</comment>
<dbReference type="CDD" id="cd01949">
    <property type="entry name" value="GGDEF"/>
    <property type="match status" value="1"/>
</dbReference>
<proteinExistence type="predicted"/>
<dbReference type="RefSeq" id="WP_019999902.1">
    <property type="nucleotide sequence ID" value="NZ_CP192219.1"/>
</dbReference>
<feature type="transmembrane region" description="Helical" evidence="3">
    <location>
        <begin position="85"/>
        <end position="107"/>
    </location>
</feature>
<dbReference type="GO" id="GO:0043709">
    <property type="term" value="P:cell adhesion involved in single-species biofilm formation"/>
    <property type="evidence" value="ECO:0007669"/>
    <property type="project" value="TreeGrafter"/>
</dbReference>
<feature type="domain" description="GGDEF" evidence="4">
    <location>
        <begin position="234"/>
        <end position="369"/>
    </location>
</feature>